<dbReference type="RefSeq" id="WP_139626499.1">
    <property type="nucleotide sequence ID" value="NZ_VDCI01000003.1"/>
</dbReference>
<evidence type="ECO:0000313" key="3">
    <source>
        <dbReference type="Proteomes" id="UP000309544"/>
    </source>
</evidence>
<feature type="signal peptide" evidence="1">
    <location>
        <begin position="1"/>
        <end position="26"/>
    </location>
</feature>
<keyword evidence="1" id="KW-0732">Signal</keyword>
<evidence type="ECO:0000256" key="1">
    <source>
        <dbReference type="SAM" id="SignalP"/>
    </source>
</evidence>
<comment type="caution">
    <text evidence="2">The sequence shown here is derived from an EMBL/GenBank/DDBJ whole genome shotgun (WGS) entry which is preliminary data.</text>
</comment>
<dbReference type="Proteomes" id="UP000309544">
    <property type="component" value="Unassembled WGS sequence"/>
</dbReference>
<organism evidence="2 3">
    <name type="scientific">Prosthecochloris vibrioformis</name>
    <name type="common">Chlorobium vibrioforme</name>
    <dbReference type="NCBI Taxonomy" id="1098"/>
    <lineage>
        <taxon>Bacteria</taxon>
        <taxon>Pseudomonadati</taxon>
        <taxon>Chlorobiota</taxon>
        <taxon>Chlorobiia</taxon>
        <taxon>Chlorobiales</taxon>
        <taxon>Chlorobiaceae</taxon>
        <taxon>Prosthecochloris</taxon>
    </lineage>
</organism>
<evidence type="ECO:0000313" key="2">
    <source>
        <dbReference type="EMBL" id="TNJ37054.1"/>
    </source>
</evidence>
<keyword evidence="3" id="KW-1185">Reference proteome</keyword>
<accession>A0A5C4S0W3</accession>
<reference evidence="2 3" key="1">
    <citation type="submission" date="2019-05" db="EMBL/GenBank/DDBJ databases">
        <title>Draft Whole-Genome sequence of the green sulfur bacterium Prosthecochloris vibrioformis DSM 260.</title>
        <authorList>
            <person name="Meyer T.E."/>
            <person name="Kyndt J.A."/>
        </authorList>
    </citation>
    <scope>NUCLEOTIDE SEQUENCE [LARGE SCALE GENOMIC DNA]</scope>
    <source>
        <strain evidence="2 3">DSM 260</strain>
    </source>
</reference>
<protein>
    <submittedName>
        <fullName evidence="2">DUF342 domain-containing protein</fullName>
    </submittedName>
</protein>
<feature type="chain" id="PRO_5022767080" evidence="1">
    <location>
        <begin position="27"/>
        <end position="158"/>
    </location>
</feature>
<dbReference type="EMBL" id="VDCI01000003">
    <property type="protein sequence ID" value="TNJ37054.1"/>
    <property type="molecule type" value="Genomic_DNA"/>
</dbReference>
<gene>
    <name evidence="2" type="ORF">FGF68_05650</name>
</gene>
<proteinExistence type="predicted"/>
<sequence length="158" mass="17861">MNQTMSFLKKMFVLVLFVGLSACGGAKEDALKAEIDETMQVISDQLTSLNAVKMEQESVADGLEEDLKWEYSPEFEEAVKSYVSTVEHLNESIAELDVIYDELAGINEKIEKGAPLEYSSQLMTEMAEERIERFEEVVADIEATQDKLYDLSDQIDQM</sequence>
<name>A0A5C4S0W3_PROVB</name>
<dbReference type="AlphaFoldDB" id="A0A5C4S0W3"/>